<keyword evidence="2" id="KW-1185">Reference proteome</keyword>
<dbReference type="AlphaFoldDB" id="A0A803QI60"/>
<proteinExistence type="predicted"/>
<dbReference type="EnsemblPlants" id="evm.model.10.1029">
    <property type="protein sequence ID" value="cds.evm.model.10.1029"/>
    <property type="gene ID" value="evm.TU.10.1029"/>
</dbReference>
<dbReference type="Gramene" id="evm.model.10.1029">
    <property type="protein sequence ID" value="cds.evm.model.10.1029"/>
    <property type="gene ID" value="evm.TU.10.1029"/>
</dbReference>
<evidence type="ECO:0000313" key="1">
    <source>
        <dbReference type="EnsemblPlants" id="cds.evm.model.10.1029"/>
    </source>
</evidence>
<sequence>MSKMSSTKFEIEHFDGKNNFNLWQSTVKGVLLQQGLLKSLQGKKLESMIGEVHEELQAKTECFDTYKTYDGRTVLIDNESSSKIVGIRTVKEKMFDGVL</sequence>
<name>A0A803QI60_CANSA</name>
<reference evidence="1" key="1">
    <citation type="submission" date="2021-03" db="UniProtKB">
        <authorList>
            <consortium name="EnsemblPlants"/>
        </authorList>
    </citation>
    <scope>IDENTIFICATION</scope>
</reference>
<dbReference type="Proteomes" id="UP000596661">
    <property type="component" value="Unassembled WGS sequence"/>
</dbReference>
<accession>A0A803QI60</accession>
<protein>
    <submittedName>
        <fullName evidence="1">Uncharacterized protein</fullName>
    </submittedName>
</protein>
<evidence type="ECO:0000313" key="2">
    <source>
        <dbReference type="Proteomes" id="UP000596661"/>
    </source>
</evidence>
<dbReference type="EMBL" id="UZAU01000814">
    <property type="status" value="NOT_ANNOTATED_CDS"/>
    <property type="molecule type" value="Genomic_DNA"/>
</dbReference>
<organism evidence="1 2">
    <name type="scientific">Cannabis sativa</name>
    <name type="common">Hemp</name>
    <name type="synonym">Marijuana</name>
    <dbReference type="NCBI Taxonomy" id="3483"/>
    <lineage>
        <taxon>Eukaryota</taxon>
        <taxon>Viridiplantae</taxon>
        <taxon>Streptophyta</taxon>
        <taxon>Embryophyta</taxon>
        <taxon>Tracheophyta</taxon>
        <taxon>Spermatophyta</taxon>
        <taxon>Magnoliopsida</taxon>
        <taxon>eudicotyledons</taxon>
        <taxon>Gunneridae</taxon>
        <taxon>Pentapetalae</taxon>
        <taxon>rosids</taxon>
        <taxon>fabids</taxon>
        <taxon>Rosales</taxon>
        <taxon>Cannabaceae</taxon>
        <taxon>Cannabis</taxon>
    </lineage>
</organism>